<dbReference type="EMBL" id="CM045766">
    <property type="protein sequence ID" value="KAI8004048.1"/>
    <property type="molecule type" value="Genomic_DNA"/>
</dbReference>
<accession>A0ACC0GU40</accession>
<gene>
    <name evidence="1" type="ORF">LOK49_LG08G02944</name>
</gene>
<evidence type="ECO:0000313" key="2">
    <source>
        <dbReference type="Proteomes" id="UP001060215"/>
    </source>
</evidence>
<dbReference type="Proteomes" id="UP001060215">
    <property type="component" value="Chromosome 9"/>
</dbReference>
<reference evidence="1 2" key="1">
    <citation type="journal article" date="2022" name="Plant J.">
        <title>Chromosome-level genome of Camellia lanceoleosa provides a valuable resource for understanding genome evolution and self-incompatibility.</title>
        <authorList>
            <person name="Gong W."/>
            <person name="Xiao S."/>
            <person name="Wang L."/>
            <person name="Liao Z."/>
            <person name="Chang Y."/>
            <person name="Mo W."/>
            <person name="Hu G."/>
            <person name="Li W."/>
            <person name="Zhao G."/>
            <person name="Zhu H."/>
            <person name="Hu X."/>
            <person name="Ji K."/>
            <person name="Xiang X."/>
            <person name="Song Q."/>
            <person name="Yuan D."/>
            <person name="Jin S."/>
            <person name="Zhang L."/>
        </authorList>
    </citation>
    <scope>NUCLEOTIDE SEQUENCE [LARGE SCALE GENOMIC DNA]</scope>
    <source>
        <strain evidence="1">SQ_2022a</strain>
    </source>
</reference>
<evidence type="ECO:0000313" key="1">
    <source>
        <dbReference type="EMBL" id="KAI8004048.1"/>
    </source>
</evidence>
<proteinExistence type="predicted"/>
<name>A0ACC0GU40_9ERIC</name>
<organism evidence="1 2">
    <name type="scientific">Camellia lanceoleosa</name>
    <dbReference type="NCBI Taxonomy" id="1840588"/>
    <lineage>
        <taxon>Eukaryota</taxon>
        <taxon>Viridiplantae</taxon>
        <taxon>Streptophyta</taxon>
        <taxon>Embryophyta</taxon>
        <taxon>Tracheophyta</taxon>
        <taxon>Spermatophyta</taxon>
        <taxon>Magnoliopsida</taxon>
        <taxon>eudicotyledons</taxon>
        <taxon>Gunneridae</taxon>
        <taxon>Pentapetalae</taxon>
        <taxon>asterids</taxon>
        <taxon>Ericales</taxon>
        <taxon>Theaceae</taxon>
        <taxon>Camellia</taxon>
    </lineage>
</organism>
<comment type="caution">
    <text evidence="1">The sequence shown here is derived from an EMBL/GenBank/DDBJ whole genome shotgun (WGS) entry which is preliminary data.</text>
</comment>
<protein>
    <submittedName>
        <fullName evidence="1">Uncharacterized protein</fullName>
    </submittedName>
</protein>
<keyword evidence="2" id="KW-1185">Reference proteome</keyword>
<sequence>MGIPITQYLTRREYVLGILSESVLNCFEDIQPSRMMQTCLLPTTPKKCIYLQICRLTSHDPDLVYLFITICSLANNYN</sequence>